<dbReference type="Proteomes" id="UP000016842">
    <property type="component" value="Unassembled WGS sequence"/>
</dbReference>
<reference evidence="7 8" key="1">
    <citation type="journal article" date="2014" name="FEMS Microbiol. Lett.">
        <title>Genome sequencing analysis reveals virulence-related gene content of Ochrobactrum intermedium strain 229E, a urease-positive strain isolated from the human gastric niche.</title>
        <authorList>
            <person name="Kulkarni G.J."/>
            <person name="Shetty S."/>
            <person name="Dharne M.S."/>
            <person name="Shouche Y.S."/>
        </authorList>
    </citation>
    <scope>NUCLEOTIDE SEQUENCE [LARGE SCALE GENOMIC DNA]</scope>
    <source>
        <strain evidence="7 8">229E</strain>
    </source>
</reference>
<comment type="caution">
    <text evidence="7">The sequence shown here is derived from an EMBL/GenBank/DDBJ whole genome shotgun (WGS) entry which is preliminary data.</text>
</comment>
<evidence type="ECO:0000256" key="2">
    <source>
        <dbReference type="ARBA" id="ARBA00022898"/>
    </source>
</evidence>
<dbReference type="GO" id="GO:0003677">
    <property type="term" value="F:DNA binding"/>
    <property type="evidence" value="ECO:0007669"/>
    <property type="project" value="UniProtKB-KW"/>
</dbReference>
<dbReference type="Pfam" id="PF00155">
    <property type="entry name" value="Aminotran_1_2"/>
    <property type="match status" value="1"/>
</dbReference>
<dbReference type="SUPFAM" id="SSF46785">
    <property type="entry name" value="Winged helix' DNA-binding domain"/>
    <property type="match status" value="1"/>
</dbReference>
<feature type="domain" description="HTH gntR-type" evidence="6">
    <location>
        <begin position="13"/>
        <end position="81"/>
    </location>
</feature>
<evidence type="ECO:0000256" key="5">
    <source>
        <dbReference type="ARBA" id="ARBA00023163"/>
    </source>
</evidence>
<dbReference type="InterPro" id="IPR000524">
    <property type="entry name" value="Tscrpt_reg_HTH_GntR"/>
</dbReference>
<dbReference type="CDD" id="cd00609">
    <property type="entry name" value="AAT_like"/>
    <property type="match status" value="1"/>
</dbReference>
<dbReference type="InterPro" id="IPR004839">
    <property type="entry name" value="Aminotransferase_I/II_large"/>
</dbReference>
<comment type="similarity">
    <text evidence="1">In the C-terminal section; belongs to the class-I pyridoxal-phosphate-dependent aminotransferase family.</text>
</comment>
<name>U4V8G4_9HYPH</name>
<dbReference type="Gene3D" id="1.10.10.10">
    <property type="entry name" value="Winged helix-like DNA-binding domain superfamily/Winged helix DNA-binding domain"/>
    <property type="match status" value="1"/>
</dbReference>
<dbReference type="SMART" id="SM00345">
    <property type="entry name" value="HTH_GNTR"/>
    <property type="match status" value="1"/>
</dbReference>
<keyword evidence="2" id="KW-0663">Pyridoxal phosphate</keyword>
<dbReference type="InterPro" id="IPR015424">
    <property type="entry name" value="PyrdxlP-dep_Trfase"/>
</dbReference>
<evidence type="ECO:0000259" key="6">
    <source>
        <dbReference type="PROSITE" id="PS50949"/>
    </source>
</evidence>
<evidence type="ECO:0000256" key="1">
    <source>
        <dbReference type="ARBA" id="ARBA00005384"/>
    </source>
</evidence>
<dbReference type="InterPro" id="IPR051446">
    <property type="entry name" value="HTH_trans_reg/aminotransferase"/>
</dbReference>
<protein>
    <submittedName>
        <fullName evidence="7">GntR family transcriptional regulator</fullName>
    </submittedName>
</protein>
<gene>
    <name evidence="7" type="ORF">Q644_17605</name>
</gene>
<dbReference type="GO" id="GO:0030170">
    <property type="term" value="F:pyridoxal phosphate binding"/>
    <property type="evidence" value="ECO:0007669"/>
    <property type="project" value="InterPro"/>
</dbReference>
<keyword evidence="5" id="KW-0804">Transcription</keyword>
<dbReference type="GO" id="GO:0003700">
    <property type="term" value="F:DNA-binding transcription factor activity"/>
    <property type="evidence" value="ECO:0007669"/>
    <property type="project" value="InterPro"/>
</dbReference>
<dbReference type="InterPro" id="IPR015421">
    <property type="entry name" value="PyrdxlP-dep_Trfase_major"/>
</dbReference>
<dbReference type="PANTHER" id="PTHR46577">
    <property type="entry name" value="HTH-TYPE TRANSCRIPTIONAL REGULATORY PROTEIN GABR"/>
    <property type="match status" value="1"/>
</dbReference>
<dbReference type="CDD" id="cd07377">
    <property type="entry name" value="WHTH_GntR"/>
    <property type="match status" value="1"/>
</dbReference>
<organism evidence="7 8">
    <name type="scientific">Brucella intermedia 229E</name>
    <dbReference type="NCBI Taxonomy" id="1337887"/>
    <lineage>
        <taxon>Bacteria</taxon>
        <taxon>Pseudomonadati</taxon>
        <taxon>Pseudomonadota</taxon>
        <taxon>Alphaproteobacteria</taxon>
        <taxon>Hyphomicrobiales</taxon>
        <taxon>Brucellaceae</taxon>
        <taxon>Brucella/Ochrobactrum group</taxon>
        <taxon>Brucella</taxon>
    </lineage>
</organism>
<evidence type="ECO:0000313" key="8">
    <source>
        <dbReference type="Proteomes" id="UP000016842"/>
    </source>
</evidence>
<keyword evidence="4" id="KW-0238">DNA-binding</keyword>
<dbReference type="EMBL" id="ASXJ01000095">
    <property type="protein sequence ID" value="ERM02285.1"/>
    <property type="molecule type" value="Genomic_DNA"/>
</dbReference>
<dbReference type="AlphaFoldDB" id="U4V8G4"/>
<evidence type="ECO:0000256" key="4">
    <source>
        <dbReference type="ARBA" id="ARBA00023125"/>
    </source>
</evidence>
<evidence type="ECO:0000256" key="3">
    <source>
        <dbReference type="ARBA" id="ARBA00023015"/>
    </source>
</evidence>
<dbReference type="SUPFAM" id="SSF53383">
    <property type="entry name" value="PLP-dependent transferases"/>
    <property type="match status" value="1"/>
</dbReference>
<dbReference type="Pfam" id="PF00392">
    <property type="entry name" value="GntR"/>
    <property type="match status" value="1"/>
</dbReference>
<accession>U4V8G4</accession>
<dbReference type="PATRIC" id="fig|1337887.3.peg.1926"/>
<dbReference type="PANTHER" id="PTHR46577:SF1">
    <property type="entry name" value="HTH-TYPE TRANSCRIPTIONAL REGULATORY PROTEIN GABR"/>
    <property type="match status" value="1"/>
</dbReference>
<dbReference type="PROSITE" id="PS50949">
    <property type="entry name" value="HTH_GNTR"/>
    <property type="match status" value="1"/>
</dbReference>
<dbReference type="Gene3D" id="3.40.640.10">
    <property type="entry name" value="Type I PLP-dependent aspartate aminotransferase-like (Major domain)"/>
    <property type="match status" value="1"/>
</dbReference>
<keyword evidence="3" id="KW-0805">Transcription regulation</keyword>
<sequence length="469" mass="51520">MTNWIPDLSGKSGPFYLQLADAIEEAIGNGGLPAGAKLPPQRNLAFDLKVTIGTIGRAYALAHERGLVTGEVGRGTYVLGEEPADNALTASGIAGTKPADVPSGKIRFDTTAAPDVGQHEVLARINADIHRDFPQDIASYSRYFPQHWLEAGQRWLSRADWRPDLDSIVVTNGAQAASIAIITAFTNPGDRILFENLTYAQISRSVRLLGRRTIQAGLDEYGLIPEEFERACRQQHPTLAFLMPTLHNPTLSVMPEERRRAIADIARRYNVWLIEDDIYGVMCDSQIPPLASFAPERTFVVSGLSKAVAAGIRSGWVACPAHCAQRVKVTHKMVTGGAAFLLAETGAQLVLSGEADAIHSKCREETVIREEMARRIFDGFDFVSKPSVPFLWMGLPEPWLSGTFKAAAYESGILIDDEDEFKAGRVDQIYHRVRVAFSSPPSDRNVVENCFLTLRRLLENEQAGYEGSV</sequence>
<dbReference type="InterPro" id="IPR036390">
    <property type="entry name" value="WH_DNA-bd_sf"/>
</dbReference>
<evidence type="ECO:0000313" key="7">
    <source>
        <dbReference type="EMBL" id="ERM02285.1"/>
    </source>
</evidence>
<proteinExistence type="inferred from homology"/>
<dbReference type="InterPro" id="IPR036388">
    <property type="entry name" value="WH-like_DNA-bd_sf"/>
</dbReference>
<dbReference type="InterPro" id="IPR015422">
    <property type="entry name" value="PyrdxlP-dep_Trfase_small"/>
</dbReference>
<dbReference type="Gene3D" id="3.90.1150.10">
    <property type="entry name" value="Aspartate Aminotransferase, domain 1"/>
    <property type="match status" value="1"/>
</dbReference>